<sequence>MHLVLGVLDALHPNGVYIAVNAVHLLSGYACRYWTRLPQALTFPLRKYTACLCFGNRTRLTALHVVLPPCQHGITVASGRTEPGKLMNKVTYFERGQE</sequence>
<dbReference type="EMBL" id="BPLQ01014003">
    <property type="protein sequence ID" value="GIY76364.1"/>
    <property type="molecule type" value="Genomic_DNA"/>
</dbReference>
<protein>
    <submittedName>
        <fullName evidence="1">Uncharacterized protein</fullName>
    </submittedName>
</protein>
<organism evidence="1 2">
    <name type="scientific">Caerostris darwini</name>
    <dbReference type="NCBI Taxonomy" id="1538125"/>
    <lineage>
        <taxon>Eukaryota</taxon>
        <taxon>Metazoa</taxon>
        <taxon>Ecdysozoa</taxon>
        <taxon>Arthropoda</taxon>
        <taxon>Chelicerata</taxon>
        <taxon>Arachnida</taxon>
        <taxon>Araneae</taxon>
        <taxon>Araneomorphae</taxon>
        <taxon>Entelegynae</taxon>
        <taxon>Araneoidea</taxon>
        <taxon>Araneidae</taxon>
        <taxon>Caerostris</taxon>
    </lineage>
</organism>
<evidence type="ECO:0000313" key="1">
    <source>
        <dbReference type="EMBL" id="GIY76364.1"/>
    </source>
</evidence>
<accession>A0AAV4W385</accession>
<gene>
    <name evidence="1" type="ORF">CDAR_286281</name>
</gene>
<keyword evidence="2" id="KW-1185">Reference proteome</keyword>
<proteinExistence type="predicted"/>
<dbReference type="AlphaFoldDB" id="A0AAV4W385"/>
<comment type="caution">
    <text evidence="1">The sequence shown here is derived from an EMBL/GenBank/DDBJ whole genome shotgun (WGS) entry which is preliminary data.</text>
</comment>
<evidence type="ECO:0000313" key="2">
    <source>
        <dbReference type="Proteomes" id="UP001054837"/>
    </source>
</evidence>
<dbReference type="Proteomes" id="UP001054837">
    <property type="component" value="Unassembled WGS sequence"/>
</dbReference>
<name>A0AAV4W385_9ARAC</name>
<reference evidence="1 2" key="1">
    <citation type="submission" date="2021-06" db="EMBL/GenBank/DDBJ databases">
        <title>Caerostris darwini draft genome.</title>
        <authorList>
            <person name="Kono N."/>
            <person name="Arakawa K."/>
        </authorList>
    </citation>
    <scope>NUCLEOTIDE SEQUENCE [LARGE SCALE GENOMIC DNA]</scope>
</reference>